<dbReference type="PANTHER" id="PTHR43791">
    <property type="entry name" value="PERMEASE-RELATED"/>
    <property type="match status" value="1"/>
</dbReference>
<evidence type="ECO:0000313" key="8">
    <source>
        <dbReference type="EMBL" id="GAW25177.1"/>
    </source>
</evidence>
<feature type="transmembrane region" description="Helical" evidence="6">
    <location>
        <begin position="40"/>
        <end position="62"/>
    </location>
</feature>
<dbReference type="STRING" id="77044.A0A1S8A4Z9"/>
<dbReference type="PROSITE" id="PS50850">
    <property type="entry name" value="MFS"/>
    <property type="match status" value="1"/>
</dbReference>
<protein>
    <submittedName>
        <fullName evidence="8">Putative major facilitator superfamily transporter</fullName>
    </submittedName>
</protein>
<name>A0A1S8A4Z9_ROSNE</name>
<dbReference type="Proteomes" id="UP000054516">
    <property type="component" value="Unassembled WGS sequence"/>
</dbReference>
<sequence length="354" mass="37303">MMSDLSLLKFVLGIAEAPFFPGVIYLLSSWYPRRYLARRTAVLYSGLILATAFAGPLALGILSGLGDARGIAAWRWLFIVEGAASFLAGLLAFAMLPDFPGMRTGLAGWLLTEAEQRVAVERMALDQVSQPPAEAGAMAGLRLAVADANTWIFSLMLLANHSAYGFINFFPTIVQGFGLGSRALTLALTAPPYLLATAAALTTAWSSDRRGERGAHIAVPQLVACVGFVVSAAVTPSLGGGAGGVTRYAAAFLYASGCLSSNALVFAWAVGTLGRTREKRAAAAAVVNVVAQLGNIYSPYFFPARDGPRYLPAFLLMLAFSLLSALTCAVVKVRLRRANEAMLAGGGPVKLFML</sequence>
<dbReference type="InterPro" id="IPR020846">
    <property type="entry name" value="MFS_dom"/>
</dbReference>
<dbReference type="GO" id="GO:0022857">
    <property type="term" value="F:transmembrane transporter activity"/>
    <property type="evidence" value="ECO:0007669"/>
    <property type="project" value="InterPro"/>
</dbReference>
<feature type="transmembrane region" description="Helical" evidence="6">
    <location>
        <begin position="248"/>
        <end position="270"/>
    </location>
</feature>
<evidence type="ECO:0000256" key="5">
    <source>
        <dbReference type="ARBA" id="ARBA00023136"/>
    </source>
</evidence>
<feature type="transmembrane region" description="Helical" evidence="6">
    <location>
        <begin position="151"/>
        <end position="171"/>
    </location>
</feature>
<evidence type="ECO:0000313" key="9">
    <source>
        <dbReference type="Proteomes" id="UP000054516"/>
    </source>
</evidence>
<dbReference type="SUPFAM" id="SSF103473">
    <property type="entry name" value="MFS general substrate transporter"/>
    <property type="match status" value="1"/>
</dbReference>
<keyword evidence="3 6" id="KW-0812">Transmembrane</keyword>
<feature type="transmembrane region" description="Helical" evidence="6">
    <location>
        <begin position="314"/>
        <end position="333"/>
    </location>
</feature>
<feature type="domain" description="Major facilitator superfamily (MFS) profile" evidence="7">
    <location>
        <begin position="1"/>
        <end position="336"/>
    </location>
</feature>
<organism evidence="8">
    <name type="scientific">Rosellinia necatrix</name>
    <name type="common">White root-rot fungus</name>
    <dbReference type="NCBI Taxonomy" id="77044"/>
    <lineage>
        <taxon>Eukaryota</taxon>
        <taxon>Fungi</taxon>
        <taxon>Dikarya</taxon>
        <taxon>Ascomycota</taxon>
        <taxon>Pezizomycotina</taxon>
        <taxon>Sordariomycetes</taxon>
        <taxon>Xylariomycetidae</taxon>
        <taxon>Xylariales</taxon>
        <taxon>Xylariaceae</taxon>
        <taxon>Rosellinia</taxon>
    </lineage>
</organism>
<keyword evidence="5 6" id="KW-0472">Membrane</keyword>
<dbReference type="InterPro" id="IPR011701">
    <property type="entry name" value="MFS"/>
</dbReference>
<dbReference type="PANTHER" id="PTHR43791:SF62">
    <property type="entry name" value="MAJOR FACILITATOR SUPERFAMILY (MFS) PROFILE DOMAIN-CONTAINING PROTEIN"/>
    <property type="match status" value="1"/>
</dbReference>
<dbReference type="FunFam" id="1.20.1250.20:FF:000013">
    <property type="entry name" value="MFS general substrate transporter"/>
    <property type="match status" value="1"/>
</dbReference>
<dbReference type="EMBL" id="DF977447">
    <property type="protein sequence ID" value="GAW25177.1"/>
    <property type="molecule type" value="Genomic_DNA"/>
</dbReference>
<proteinExistence type="predicted"/>
<comment type="subcellular location">
    <subcellularLocation>
        <location evidence="1">Membrane</location>
        <topology evidence="1">Multi-pass membrane protein</topology>
    </subcellularLocation>
</comment>
<dbReference type="InterPro" id="IPR036259">
    <property type="entry name" value="MFS_trans_sf"/>
</dbReference>
<gene>
    <name evidence="8" type="ORF">SAMD00023353_0203120</name>
</gene>
<dbReference type="OMA" id="YHIAIPQ"/>
<dbReference type="Gene3D" id="1.20.1250.20">
    <property type="entry name" value="MFS general substrate transporter like domains"/>
    <property type="match status" value="2"/>
</dbReference>
<feature type="transmembrane region" description="Helical" evidence="6">
    <location>
        <begin position="282"/>
        <end position="302"/>
    </location>
</feature>
<feature type="transmembrane region" description="Helical" evidence="6">
    <location>
        <begin position="6"/>
        <end position="28"/>
    </location>
</feature>
<dbReference type="GO" id="GO:0016020">
    <property type="term" value="C:membrane"/>
    <property type="evidence" value="ECO:0007669"/>
    <property type="project" value="UniProtKB-SubCell"/>
</dbReference>
<dbReference type="OrthoDB" id="2250022at2759"/>
<evidence type="ECO:0000256" key="4">
    <source>
        <dbReference type="ARBA" id="ARBA00022989"/>
    </source>
</evidence>
<evidence type="ECO:0000259" key="7">
    <source>
        <dbReference type="PROSITE" id="PS50850"/>
    </source>
</evidence>
<dbReference type="Pfam" id="PF07690">
    <property type="entry name" value="MFS_1"/>
    <property type="match status" value="1"/>
</dbReference>
<keyword evidence="2" id="KW-0813">Transport</keyword>
<keyword evidence="4 6" id="KW-1133">Transmembrane helix</keyword>
<reference evidence="8" key="1">
    <citation type="submission" date="2016-03" db="EMBL/GenBank/DDBJ databases">
        <title>Draft genome sequence of Rosellinia necatrix.</title>
        <authorList>
            <person name="Kanematsu S."/>
        </authorList>
    </citation>
    <scope>NUCLEOTIDE SEQUENCE [LARGE SCALE GENOMIC DNA]</scope>
    <source>
        <strain evidence="8">W97</strain>
    </source>
</reference>
<feature type="transmembrane region" description="Helical" evidence="6">
    <location>
        <begin position="183"/>
        <end position="205"/>
    </location>
</feature>
<evidence type="ECO:0000256" key="6">
    <source>
        <dbReference type="SAM" id="Phobius"/>
    </source>
</evidence>
<dbReference type="AlphaFoldDB" id="A0A1S8A4Z9"/>
<feature type="transmembrane region" description="Helical" evidence="6">
    <location>
        <begin position="217"/>
        <end position="236"/>
    </location>
</feature>
<accession>A0A1S8A4Z9</accession>
<evidence type="ECO:0000256" key="2">
    <source>
        <dbReference type="ARBA" id="ARBA00022448"/>
    </source>
</evidence>
<evidence type="ECO:0000256" key="1">
    <source>
        <dbReference type="ARBA" id="ARBA00004141"/>
    </source>
</evidence>
<evidence type="ECO:0000256" key="3">
    <source>
        <dbReference type="ARBA" id="ARBA00022692"/>
    </source>
</evidence>
<keyword evidence="9" id="KW-1185">Reference proteome</keyword>
<feature type="transmembrane region" description="Helical" evidence="6">
    <location>
        <begin position="74"/>
        <end position="96"/>
    </location>
</feature>